<dbReference type="AlphaFoldDB" id="A0A1M6EQM1"/>
<name>A0A1M6EQM1_9FIRM</name>
<dbReference type="Proteomes" id="UP000191240">
    <property type="component" value="Unassembled WGS sequence"/>
</dbReference>
<dbReference type="EMBL" id="FQYW01000016">
    <property type="protein sequence ID" value="SHI87782.1"/>
    <property type="molecule type" value="Genomic_DNA"/>
</dbReference>
<gene>
    <name evidence="1" type="ORF">SAMN02745671_01982</name>
</gene>
<accession>A0A1M6EQM1</accession>
<evidence type="ECO:0000313" key="1">
    <source>
        <dbReference type="EMBL" id="SHI87782.1"/>
    </source>
</evidence>
<evidence type="ECO:0000313" key="2">
    <source>
        <dbReference type="Proteomes" id="UP000191240"/>
    </source>
</evidence>
<organism evidence="1 2">
    <name type="scientific">Anaerovibrio lipolyticus DSM 3074</name>
    <dbReference type="NCBI Taxonomy" id="1120997"/>
    <lineage>
        <taxon>Bacteria</taxon>
        <taxon>Bacillati</taxon>
        <taxon>Bacillota</taxon>
        <taxon>Negativicutes</taxon>
        <taxon>Selenomonadales</taxon>
        <taxon>Selenomonadaceae</taxon>
        <taxon>Anaerovibrio</taxon>
    </lineage>
</organism>
<reference evidence="1 2" key="1">
    <citation type="submission" date="2016-11" db="EMBL/GenBank/DDBJ databases">
        <authorList>
            <person name="Jaros S."/>
            <person name="Januszkiewicz K."/>
            <person name="Wedrychowicz H."/>
        </authorList>
    </citation>
    <scope>NUCLEOTIDE SEQUENCE [LARGE SCALE GENOMIC DNA]</scope>
    <source>
        <strain evidence="1 2">DSM 3074</strain>
    </source>
</reference>
<proteinExistence type="predicted"/>
<dbReference type="RefSeq" id="WP_052211694.1">
    <property type="nucleotide sequence ID" value="NZ_FQYW01000016.1"/>
</dbReference>
<protein>
    <submittedName>
        <fullName evidence="1">KilA-N domain-containing protein</fullName>
    </submittedName>
</protein>
<sequence length="210" mass="24751">MLKAKDGDFFITDWLRNRNTLEYIGIWEKVYNPNFNYGEFATIRNQSGLNSFKISVKEFVAKTNAICIQAKAGRSVLRCTSDAPEIDYDSGQYLEDIVRSMIEEETKNIINGLSDYLKFVFKAWDDEHEEEPDLLSYNMVYSEVCRRADEECFPSDEWAEDKYWWSFRHPLDNEVKRLREKVDYDDARNKKWNKKSGPHNSEGPILLVTK</sequence>